<keyword evidence="3" id="KW-0677">Repeat</keyword>
<protein>
    <recommendedName>
        <fullName evidence="6">Disease resistance N-terminal domain-containing protein</fullName>
    </recommendedName>
</protein>
<comment type="similarity">
    <text evidence="1">Belongs to the disease resistance NB-LRR family.</text>
</comment>
<evidence type="ECO:0000256" key="3">
    <source>
        <dbReference type="ARBA" id="ARBA00022737"/>
    </source>
</evidence>
<keyword evidence="2" id="KW-0433">Leucine-rich repeat</keyword>
<reference evidence="7" key="3">
    <citation type="journal article" date="2017" name="Nature">
        <title>Genome sequence of the progenitor of the wheat D genome Aegilops tauschii.</title>
        <authorList>
            <person name="Luo M.C."/>
            <person name="Gu Y.Q."/>
            <person name="Puiu D."/>
            <person name="Wang H."/>
            <person name="Twardziok S.O."/>
            <person name="Deal K.R."/>
            <person name="Huo N."/>
            <person name="Zhu T."/>
            <person name="Wang L."/>
            <person name="Wang Y."/>
            <person name="McGuire P.E."/>
            <person name="Liu S."/>
            <person name="Long H."/>
            <person name="Ramasamy R.K."/>
            <person name="Rodriguez J.C."/>
            <person name="Van S.L."/>
            <person name="Yuan L."/>
            <person name="Wang Z."/>
            <person name="Xia Z."/>
            <person name="Xiao L."/>
            <person name="Anderson O.D."/>
            <person name="Ouyang S."/>
            <person name="Liang Y."/>
            <person name="Zimin A.V."/>
            <person name="Pertea G."/>
            <person name="Qi P."/>
            <person name="Bennetzen J.L."/>
            <person name="Dai X."/>
            <person name="Dawson M.W."/>
            <person name="Muller H.G."/>
            <person name="Kugler K."/>
            <person name="Rivarola-Duarte L."/>
            <person name="Spannagl M."/>
            <person name="Mayer K.F.X."/>
            <person name="Lu F.H."/>
            <person name="Bevan M.W."/>
            <person name="Leroy P."/>
            <person name="Li P."/>
            <person name="You F.M."/>
            <person name="Sun Q."/>
            <person name="Liu Z."/>
            <person name="Lyons E."/>
            <person name="Wicker T."/>
            <person name="Salzberg S.L."/>
            <person name="Devos K.M."/>
            <person name="Dvorak J."/>
        </authorList>
    </citation>
    <scope>NUCLEOTIDE SEQUENCE [LARGE SCALE GENOMIC DNA]</scope>
    <source>
        <strain evidence="7">cv. AL8/78</strain>
    </source>
</reference>
<evidence type="ECO:0000256" key="4">
    <source>
        <dbReference type="ARBA" id="ARBA00022741"/>
    </source>
</evidence>
<dbReference type="PANTHER" id="PTHR33377">
    <property type="entry name" value="OS10G0134700 PROTEIN-RELATED"/>
    <property type="match status" value="1"/>
</dbReference>
<dbReference type="GO" id="GO:0000166">
    <property type="term" value="F:nucleotide binding"/>
    <property type="evidence" value="ECO:0007669"/>
    <property type="project" value="UniProtKB-KW"/>
</dbReference>
<reference evidence="7" key="5">
    <citation type="journal article" date="2021" name="G3 (Bethesda)">
        <title>Aegilops tauschii genome assembly Aet v5.0 features greater sequence contiguity and improved annotation.</title>
        <authorList>
            <person name="Wang L."/>
            <person name="Zhu T."/>
            <person name="Rodriguez J.C."/>
            <person name="Deal K.R."/>
            <person name="Dubcovsky J."/>
            <person name="McGuire P.E."/>
            <person name="Lux T."/>
            <person name="Spannagl M."/>
            <person name="Mayer K.F.X."/>
            <person name="Baldrich P."/>
            <person name="Meyers B.C."/>
            <person name="Huo N."/>
            <person name="Gu Y.Q."/>
            <person name="Zhou H."/>
            <person name="Devos K.M."/>
            <person name="Bennetzen J.L."/>
            <person name="Unver T."/>
            <person name="Budak H."/>
            <person name="Gulick P.J."/>
            <person name="Galiba G."/>
            <person name="Kalapos B."/>
            <person name="Nelson D.R."/>
            <person name="Li P."/>
            <person name="You F.M."/>
            <person name="Luo M.C."/>
            <person name="Dvorak J."/>
        </authorList>
    </citation>
    <scope>NUCLEOTIDE SEQUENCE [LARGE SCALE GENOMIC DNA]</scope>
    <source>
        <strain evidence="7">cv. AL8/78</strain>
    </source>
</reference>
<dbReference type="STRING" id="200361.A0A453DPM9"/>
<dbReference type="Proteomes" id="UP000015105">
    <property type="component" value="Chromosome 3D"/>
</dbReference>
<feature type="domain" description="Disease resistance N-terminal" evidence="6">
    <location>
        <begin position="24"/>
        <end position="107"/>
    </location>
</feature>
<proteinExistence type="inferred from homology"/>
<dbReference type="EnsemblPlants" id="AET3Gv20027200.1">
    <property type="protein sequence ID" value="AET3Gv20027200.1"/>
    <property type="gene ID" value="AET3Gv20027200"/>
</dbReference>
<dbReference type="AlphaFoldDB" id="A0A453DPM9"/>
<reference evidence="7" key="4">
    <citation type="submission" date="2019-03" db="UniProtKB">
        <authorList>
            <consortium name="EnsemblPlants"/>
        </authorList>
    </citation>
    <scope>IDENTIFICATION</scope>
</reference>
<dbReference type="PANTHER" id="PTHR33377:SF28">
    <property type="entry name" value="RX N-TERMINAL DOMAIN-CONTAINING PROTEIN"/>
    <property type="match status" value="1"/>
</dbReference>
<keyword evidence="4" id="KW-0547">Nucleotide-binding</keyword>
<dbReference type="InterPro" id="IPR041118">
    <property type="entry name" value="Rx_N"/>
</dbReference>
<organism evidence="7 8">
    <name type="scientific">Aegilops tauschii subsp. strangulata</name>
    <name type="common">Goatgrass</name>
    <dbReference type="NCBI Taxonomy" id="200361"/>
    <lineage>
        <taxon>Eukaryota</taxon>
        <taxon>Viridiplantae</taxon>
        <taxon>Streptophyta</taxon>
        <taxon>Embryophyta</taxon>
        <taxon>Tracheophyta</taxon>
        <taxon>Spermatophyta</taxon>
        <taxon>Magnoliopsida</taxon>
        <taxon>Liliopsida</taxon>
        <taxon>Poales</taxon>
        <taxon>Poaceae</taxon>
        <taxon>BOP clade</taxon>
        <taxon>Pooideae</taxon>
        <taxon>Triticodae</taxon>
        <taxon>Triticeae</taxon>
        <taxon>Triticinae</taxon>
        <taxon>Aegilops</taxon>
    </lineage>
</organism>
<evidence type="ECO:0000313" key="7">
    <source>
        <dbReference type="EnsemblPlants" id="AET3Gv20027200.1"/>
    </source>
</evidence>
<dbReference type="Gramene" id="AET3Gv20027200.1">
    <property type="protein sequence ID" value="AET3Gv20027200.1"/>
    <property type="gene ID" value="AET3Gv20027200"/>
</dbReference>
<sequence>TLSIINLLRHCSELDMDVAISAVASEFVSRFISFLVNKYSYSSHVRLEEKVERLQNLLMRVHMIVEEADGRYIMNSRMVMQLQLLSEAMYQGYHAVDTFRYQGLEDKGINEVCNSSVLPFAIPLKRTRTIACTRKDKVVNLELDGALESMQSVVDNMMEFVVLLGGCDRMVRRPYDSYLYYENIMFGRHAERQTLLNFLLQQNPPGDELAVLPIIGGRTVGKKTLVAHVCRDERVQSRFSLVLHLSGENLLKILEHESTILGEMLVVVEFATNVDDNDWRTFHSFVKRLATGSKVIIISKLQRSARFGSVKPIFLNNLSYEEFSYLFKTLAFGSANPKEHPRLVPIAQEYAKVLHMEESLLIVNTFANVLRNNLNVRFWLCLFTKSRRMIERNLSIYGVDLKIHMEQGYPLHLTDYALNPLRAIPYSATVPRKKELPKVTLGEILEDPSVKPKGEFNLVIWESRIPPYNSSSYFVPDWVQDTPEGTPVSGRKRRGLHV</sequence>
<accession>A0A453DPM9</accession>
<name>A0A453DPM9_AEGTS</name>
<keyword evidence="8" id="KW-1185">Reference proteome</keyword>
<dbReference type="SUPFAM" id="SSF52540">
    <property type="entry name" value="P-loop containing nucleoside triphosphate hydrolases"/>
    <property type="match status" value="1"/>
</dbReference>
<reference evidence="8" key="1">
    <citation type="journal article" date="2014" name="Science">
        <title>Ancient hybridizations among the ancestral genomes of bread wheat.</title>
        <authorList>
            <consortium name="International Wheat Genome Sequencing Consortium,"/>
            <person name="Marcussen T."/>
            <person name="Sandve S.R."/>
            <person name="Heier L."/>
            <person name="Spannagl M."/>
            <person name="Pfeifer M."/>
            <person name="Jakobsen K.S."/>
            <person name="Wulff B.B."/>
            <person name="Steuernagel B."/>
            <person name="Mayer K.F."/>
            <person name="Olsen O.A."/>
        </authorList>
    </citation>
    <scope>NUCLEOTIDE SEQUENCE [LARGE SCALE GENOMIC DNA]</scope>
    <source>
        <strain evidence="8">cv. AL8/78</strain>
    </source>
</reference>
<dbReference type="GO" id="GO:0006952">
    <property type="term" value="P:defense response"/>
    <property type="evidence" value="ECO:0007669"/>
    <property type="project" value="UniProtKB-KW"/>
</dbReference>
<evidence type="ECO:0000256" key="5">
    <source>
        <dbReference type="ARBA" id="ARBA00022821"/>
    </source>
</evidence>
<keyword evidence="5" id="KW-0611">Plant defense</keyword>
<evidence type="ECO:0000256" key="1">
    <source>
        <dbReference type="ARBA" id="ARBA00008894"/>
    </source>
</evidence>
<evidence type="ECO:0000313" key="8">
    <source>
        <dbReference type="Proteomes" id="UP000015105"/>
    </source>
</evidence>
<dbReference type="InterPro" id="IPR027417">
    <property type="entry name" value="P-loop_NTPase"/>
</dbReference>
<reference evidence="8" key="2">
    <citation type="journal article" date="2017" name="Nat. Plants">
        <title>The Aegilops tauschii genome reveals multiple impacts of transposons.</title>
        <authorList>
            <person name="Zhao G."/>
            <person name="Zou C."/>
            <person name="Li K."/>
            <person name="Wang K."/>
            <person name="Li T."/>
            <person name="Gao L."/>
            <person name="Zhang X."/>
            <person name="Wang H."/>
            <person name="Yang Z."/>
            <person name="Liu X."/>
            <person name="Jiang W."/>
            <person name="Mao L."/>
            <person name="Kong X."/>
            <person name="Jiao Y."/>
            <person name="Jia J."/>
        </authorList>
    </citation>
    <scope>NUCLEOTIDE SEQUENCE [LARGE SCALE GENOMIC DNA]</scope>
    <source>
        <strain evidence="8">cv. AL8/78</strain>
    </source>
</reference>
<evidence type="ECO:0000256" key="2">
    <source>
        <dbReference type="ARBA" id="ARBA00022614"/>
    </source>
</evidence>
<evidence type="ECO:0000259" key="6">
    <source>
        <dbReference type="Pfam" id="PF18052"/>
    </source>
</evidence>
<dbReference type="Pfam" id="PF18052">
    <property type="entry name" value="Rx_N"/>
    <property type="match status" value="1"/>
</dbReference>